<evidence type="ECO:0000259" key="8">
    <source>
        <dbReference type="PROSITE" id="PS50940"/>
    </source>
</evidence>
<reference evidence="9" key="1">
    <citation type="submission" date="2020-08" db="EMBL/GenBank/DDBJ databases">
        <title>Multicomponent nature underlies the extraordinary mechanical properties of spider dragline silk.</title>
        <authorList>
            <person name="Kono N."/>
            <person name="Nakamura H."/>
            <person name="Mori M."/>
            <person name="Yoshida Y."/>
            <person name="Ohtoshi R."/>
            <person name="Malay A.D."/>
            <person name="Moran D.A.P."/>
            <person name="Tomita M."/>
            <person name="Numata K."/>
            <person name="Arakawa K."/>
        </authorList>
    </citation>
    <scope>NUCLEOTIDE SEQUENCE</scope>
</reference>
<dbReference type="Gene3D" id="3.20.20.80">
    <property type="entry name" value="Glycosidases"/>
    <property type="match status" value="1"/>
</dbReference>
<dbReference type="GO" id="GO:0008061">
    <property type="term" value="F:chitin binding"/>
    <property type="evidence" value="ECO:0007669"/>
    <property type="project" value="UniProtKB-KW"/>
</dbReference>
<keyword evidence="4" id="KW-1015">Disulfide bond</keyword>
<keyword evidence="2 7" id="KW-0732">Signal</keyword>
<evidence type="ECO:0000256" key="2">
    <source>
        <dbReference type="ARBA" id="ARBA00022729"/>
    </source>
</evidence>
<feature type="region of interest" description="Disordered" evidence="6">
    <location>
        <begin position="1166"/>
        <end position="1185"/>
    </location>
</feature>
<sequence length="1883" mass="214770">MDVEHMAWCRGKSILFLLLIFLPTGYFEPSKWTDHMEDAFAEETLTDGTCKRNTNDKLIFCRYQVEEKKSLSSLNPCLCTHILFPVDPNAPKIEISQSLKNRNADLKLIASVSFDAIDLLNVSSVHQGLLGFSNSSVDGVDVQIKQVDYVDETAKHKFLESVQNTVSKLKAEVKSLILSFTVTGTASSLLNDSQFQSMWSYIDFLSFDPSFMYHDSKRLSNAHLDLTHTVDLALERGFPRSKLLLPVSLRLSLEQIMNETFSDEMYPKVCNYINDAENKNSSVHQQTGRNSNIMDVFGNQVQFALNKDVGGIDIWSLNDDDVNNTCGKKPYPITKEISHNIKGGKDLFGSFTDLDITLSTGESQITEEIQVLHEQNTDAEEMRKFKCERIGFYRHPTDCTKFYHCADYRATTAQPVNQHAIFVYKCPRGLVYDEHQGSCNWPSYSEPCEGSDELMPVPPKKFKCSTPGFHADPLDCRWFYYCSDLGDGKLAAFQFQCPADHLGFDEKNLLCNWKWMVPICGVKRQDNDQSTSERSNIEANSGVRNRLSKNLHLGDLQPESLPLSVISATSPSKETRSISTNSRKLNQTRTNSSRPDQLESKASSTLDLDDILKRWAASFVNYTDERIQRPGAQEFKVMNKTNTNEYVNGNPREKSEKKYGTAYWHRSMANSRPRHRIPSYAFDVPIGNRRSSVVEYDDDTNFEGRHQSENTQTEQKYGIGSVRKLNLRPEEVRRLNRGAQGLSIERELTHNFAQNSASLHYDKPFSKDEESNVDTLTDKINDSDITRGRSLGENVVTNYQFDGSKDLRKNPPNGNSFARVKCSKMIDENDPGASNENVFGCTSEVSLFVRMKEGNEFSKYVLKEDKLTNAAHQESKQVKFLENDPGITKNLKSRNHQLKDAVEQTSKQTNESKNQNNLENASTQGRSLGNNHRSEISYQIIAPLKPQSTNQKRHIEDQQQNLSLINFESEISSTNKDVLNKSSLANFLPENDLQNLYQRNSQREKETTSENSKNNFMPISFYPQGVLLNVDLNHINEIPPQILLEVDIMLKKFMTDGDIDLKLLMKKLNATMEHMPEKEMKANMTSSKVDSMLNVLENILNTTDVMISQREDSTATVTDEIQSNSEASSASDNYVNSTADDLAYENITNILSTISNNDTTHNTDISASTVNSENNSTNPTVRKSEKSIQTEEVIVQKIPENKPFVRRRLFRKYRYPSIREQLEIQKLISSHSSSTELPISHKTTEASSVTPSRRRYPSIREQLLWNNKNVAFDDSRGFLLNERGDIQSHTVAYNVQDAHHVWNANEKFGDRIRSTNNDARYQTNNRWASQSANEGPNYKHSDVRLPENKTLPNSDSRKQFQDHNSRYDDNRWASLPTNVETAHKNSGVRFPENIAPPASGTNLEFGDHNSKYNSKRLTSSPGKNEPDYKNSGVRLPERISPPSSGVGLQFQIHSSRHEENSWASIPFNYESNHRYSDVNLPKNTVSPGFSSGVQFQDPNSKYEGNRRTSLPSGNEPYHRNSGVRLPENTIPTRFDTVRQFQINNSRSDSNRWPSLPANDAFDIRYPDVKLPDRETDIPNSNTGSYFRVPYSGYDSDKWTTLTAFEERDYRNREIILPKNVESPRGTQIHVNNARNNNLSPDLQSKDARNSHSPTNQGRSLQRRLQNPSRNASRFRYTLPLPPIQYSTENPPNIRQDIPVSESNSFNQYDDRYSNEENSNNRRRNTSSTTQRSRKSRKLKILVKKLPNAERNGENGSHPQINTDSNAGMKIPKKLLNELRTNLIRKLSVNGKSDVELEIQFQDHVWNIPFVNNQSSVDISPVACTRAGLFQHPKDCNMFYECFWDKWLKRFTLHVFSCPVRLVYDENIRGCTRPSFESTCRNSV</sequence>
<evidence type="ECO:0000313" key="10">
    <source>
        <dbReference type="Proteomes" id="UP000887013"/>
    </source>
</evidence>
<feature type="compositionally biased region" description="Polar residues" evidence="6">
    <location>
        <begin position="1753"/>
        <end position="1765"/>
    </location>
</feature>
<feature type="region of interest" description="Disordered" evidence="6">
    <location>
        <begin position="1488"/>
        <end position="1528"/>
    </location>
</feature>
<evidence type="ECO:0000256" key="7">
    <source>
        <dbReference type="SAM" id="SignalP"/>
    </source>
</evidence>
<dbReference type="Proteomes" id="UP000887013">
    <property type="component" value="Unassembled WGS sequence"/>
</dbReference>
<dbReference type="PANTHER" id="PTHR23301:SF0">
    <property type="entry name" value="CHITIN-BINDING TYPE-2 DOMAIN-CONTAINING PROTEIN-RELATED"/>
    <property type="match status" value="1"/>
</dbReference>
<dbReference type="EMBL" id="BMAW01020777">
    <property type="protein sequence ID" value="GFT70011.1"/>
    <property type="molecule type" value="Genomic_DNA"/>
</dbReference>
<feature type="compositionally biased region" description="Polar residues" evidence="6">
    <location>
        <begin position="1650"/>
        <end position="1671"/>
    </location>
</feature>
<dbReference type="Pfam" id="PF01607">
    <property type="entry name" value="CBM_14"/>
    <property type="match status" value="3"/>
</dbReference>
<keyword evidence="3" id="KW-0677">Repeat</keyword>
<proteinExistence type="predicted"/>
<feature type="compositionally biased region" description="Polar residues" evidence="6">
    <location>
        <begin position="1488"/>
        <end position="1499"/>
    </location>
</feature>
<dbReference type="SUPFAM" id="SSF57625">
    <property type="entry name" value="Invertebrate chitin-binding proteins"/>
    <property type="match status" value="3"/>
</dbReference>
<feature type="compositionally biased region" description="Polar residues" evidence="6">
    <location>
        <begin position="566"/>
        <end position="603"/>
    </location>
</feature>
<dbReference type="InterPro" id="IPR017853">
    <property type="entry name" value="GH"/>
</dbReference>
<feature type="domain" description="Chitin-binding type-2" evidence="8">
    <location>
        <begin position="1820"/>
        <end position="1881"/>
    </location>
</feature>
<feature type="chain" id="PRO_5036489128" description="Chitin-binding type-2 domain-containing protein" evidence="7">
    <location>
        <begin position="28"/>
        <end position="1883"/>
    </location>
</feature>
<feature type="compositionally biased region" description="Basic and acidic residues" evidence="6">
    <location>
        <begin position="1337"/>
        <end position="1347"/>
    </location>
</feature>
<feature type="compositionally biased region" description="Polar residues" evidence="6">
    <location>
        <begin position="1624"/>
        <end position="1642"/>
    </location>
</feature>
<evidence type="ECO:0000313" key="9">
    <source>
        <dbReference type="EMBL" id="GFT70011.1"/>
    </source>
</evidence>
<accession>A0A8X6PLC3</accession>
<dbReference type="PROSITE" id="PS50940">
    <property type="entry name" value="CHIT_BIND_II"/>
    <property type="match status" value="2"/>
</dbReference>
<dbReference type="GO" id="GO:0005576">
    <property type="term" value="C:extracellular region"/>
    <property type="evidence" value="ECO:0007669"/>
    <property type="project" value="InterPro"/>
</dbReference>
<gene>
    <name evidence="9" type="primary">NCL1_21150</name>
    <name evidence="9" type="ORF">NPIL_328671</name>
</gene>
<evidence type="ECO:0000256" key="4">
    <source>
        <dbReference type="ARBA" id="ARBA00023157"/>
    </source>
</evidence>
<feature type="compositionally biased region" description="Basic residues" evidence="6">
    <location>
        <begin position="1731"/>
        <end position="1742"/>
    </location>
</feature>
<evidence type="ECO:0000256" key="5">
    <source>
        <dbReference type="ARBA" id="ARBA00023180"/>
    </source>
</evidence>
<keyword evidence="1" id="KW-0147">Chitin-binding</keyword>
<dbReference type="SMART" id="SM00494">
    <property type="entry name" value="ChtBD2"/>
    <property type="match status" value="3"/>
</dbReference>
<dbReference type="OrthoDB" id="6426777at2759"/>
<organism evidence="9 10">
    <name type="scientific">Nephila pilipes</name>
    <name type="common">Giant wood spider</name>
    <name type="synonym">Nephila maculata</name>
    <dbReference type="NCBI Taxonomy" id="299642"/>
    <lineage>
        <taxon>Eukaryota</taxon>
        <taxon>Metazoa</taxon>
        <taxon>Ecdysozoa</taxon>
        <taxon>Arthropoda</taxon>
        <taxon>Chelicerata</taxon>
        <taxon>Arachnida</taxon>
        <taxon>Araneae</taxon>
        <taxon>Araneomorphae</taxon>
        <taxon>Entelegynae</taxon>
        <taxon>Araneoidea</taxon>
        <taxon>Nephilidae</taxon>
        <taxon>Nephila</taxon>
    </lineage>
</organism>
<feature type="region of interest" description="Disordered" evidence="6">
    <location>
        <begin position="564"/>
        <end position="603"/>
    </location>
</feature>
<dbReference type="Gene3D" id="2.170.140.10">
    <property type="entry name" value="Chitin binding domain"/>
    <property type="match status" value="3"/>
</dbReference>
<evidence type="ECO:0000256" key="6">
    <source>
        <dbReference type="SAM" id="MobiDB-lite"/>
    </source>
</evidence>
<feature type="signal peptide" evidence="7">
    <location>
        <begin position="1"/>
        <end position="27"/>
    </location>
</feature>
<evidence type="ECO:0000256" key="3">
    <source>
        <dbReference type="ARBA" id="ARBA00022737"/>
    </source>
</evidence>
<evidence type="ECO:0000256" key="1">
    <source>
        <dbReference type="ARBA" id="ARBA00022669"/>
    </source>
</evidence>
<feature type="compositionally biased region" description="Polar residues" evidence="6">
    <location>
        <begin position="1166"/>
        <end position="1181"/>
    </location>
</feature>
<name>A0A8X6PLC3_NEPPI</name>
<dbReference type="InterPro" id="IPR051940">
    <property type="entry name" value="Chitin_bind-dev_reg"/>
</dbReference>
<dbReference type="InterPro" id="IPR036508">
    <property type="entry name" value="Chitin-bd_dom_sf"/>
</dbReference>
<feature type="domain" description="Chitin-binding type-2" evidence="8">
    <location>
        <begin position="384"/>
        <end position="450"/>
    </location>
</feature>
<feature type="compositionally biased region" description="Polar residues" evidence="6">
    <location>
        <begin position="903"/>
        <end position="930"/>
    </location>
</feature>
<comment type="caution">
    <text evidence="9">The sequence shown here is derived from an EMBL/GenBank/DDBJ whole genome shotgun (WGS) entry which is preliminary data.</text>
</comment>
<feature type="region of interest" description="Disordered" evidence="6">
    <location>
        <begin position="1618"/>
        <end position="1767"/>
    </location>
</feature>
<protein>
    <recommendedName>
        <fullName evidence="8">Chitin-binding type-2 domain-containing protein</fullName>
    </recommendedName>
</protein>
<feature type="region of interest" description="Disordered" evidence="6">
    <location>
        <begin position="1326"/>
        <end position="1446"/>
    </location>
</feature>
<dbReference type="SUPFAM" id="SSF51445">
    <property type="entry name" value="(Trans)glycosidases"/>
    <property type="match status" value="1"/>
</dbReference>
<keyword evidence="5" id="KW-0325">Glycoprotein</keyword>
<dbReference type="InterPro" id="IPR002557">
    <property type="entry name" value="Chitin-bd_dom"/>
</dbReference>
<dbReference type="PANTHER" id="PTHR23301">
    <property type="entry name" value="CHITIN BINDING PERITROPHIN-A"/>
    <property type="match status" value="1"/>
</dbReference>
<feature type="compositionally biased region" description="Polar residues" evidence="6">
    <location>
        <begin position="1411"/>
        <end position="1422"/>
    </location>
</feature>
<keyword evidence="10" id="KW-1185">Reference proteome</keyword>
<feature type="region of interest" description="Disordered" evidence="6">
    <location>
        <begin position="877"/>
        <end position="930"/>
    </location>
</feature>
<feature type="compositionally biased region" description="Basic and acidic residues" evidence="6">
    <location>
        <begin position="1355"/>
        <end position="1371"/>
    </location>
</feature>